<comment type="caution">
    <text evidence="1">The sequence shown here is derived from an EMBL/GenBank/DDBJ whole genome shotgun (WGS) entry which is preliminary data.</text>
</comment>
<dbReference type="AlphaFoldDB" id="A0A371EKX1"/>
<evidence type="ECO:0000313" key="1">
    <source>
        <dbReference type="EMBL" id="RDX66681.1"/>
    </source>
</evidence>
<feature type="non-terminal residue" evidence="1">
    <location>
        <position position="72"/>
    </location>
</feature>
<name>A0A371EKX1_MUCPR</name>
<sequence length="72" mass="8293">MFATLRQRISKMEGELLLKPRRRLWDPNLKSHIGCLCPDKFIVKVDGETIKGGHNDSMVELTKFCMDLATQM</sequence>
<feature type="non-terminal residue" evidence="1">
    <location>
        <position position="1"/>
    </location>
</feature>
<dbReference type="EMBL" id="QJKJ01013323">
    <property type="protein sequence ID" value="RDX66681.1"/>
    <property type="molecule type" value="Genomic_DNA"/>
</dbReference>
<gene>
    <name evidence="1" type="ORF">CR513_54528</name>
</gene>
<accession>A0A371EKX1</accession>
<evidence type="ECO:0000313" key="2">
    <source>
        <dbReference type="Proteomes" id="UP000257109"/>
    </source>
</evidence>
<protein>
    <submittedName>
        <fullName evidence="1">Uncharacterized protein</fullName>
    </submittedName>
</protein>
<reference evidence="1" key="1">
    <citation type="submission" date="2018-05" db="EMBL/GenBank/DDBJ databases">
        <title>Draft genome of Mucuna pruriens seed.</title>
        <authorList>
            <person name="Nnadi N.E."/>
            <person name="Vos R."/>
            <person name="Hasami M.H."/>
            <person name="Devisetty U.K."/>
            <person name="Aguiy J.C."/>
        </authorList>
    </citation>
    <scope>NUCLEOTIDE SEQUENCE [LARGE SCALE GENOMIC DNA]</scope>
    <source>
        <strain evidence="1">JCA_2017</strain>
    </source>
</reference>
<organism evidence="1 2">
    <name type="scientific">Mucuna pruriens</name>
    <name type="common">Velvet bean</name>
    <name type="synonym">Dolichos pruriens</name>
    <dbReference type="NCBI Taxonomy" id="157652"/>
    <lineage>
        <taxon>Eukaryota</taxon>
        <taxon>Viridiplantae</taxon>
        <taxon>Streptophyta</taxon>
        <taxon>Embryophyta</taxon>
        <taxon>Tracheophyta</taxon>
        <taxon>Spermatophyta</taxon>
        <taxon>Magnoliopsida</taxon>
        <taxon>eudicotyledons</taxon>
        <taxon>Gunneridae</taxon>
        <taxon>Pentapetalae</taxon>
        <taxon>rosids</taxon>
        <taxon>fabids</taxon>
        <taxon>Fabales</taxon>
        <taxon>Fabaceae</taxon>
        <taxon>Papilionoideae</taxon>
        <taxon>50 kb inversion clade</taxon>
        <taxon>NPAAA clade</taxon>
        <taxon>indigoferoid/millettioid clade</taxon>
        <taxon>Phaseoleae</taxon>
        <taxon>Mucuna</taxon>
    </lineage>
</organism>
<keyword evidence="2" id="KW-1185">Reference proteome</keyword>
<dbReference type="Proteomes" id="UP000257109">
    <property type="component" value="Unassembled WGS sequence"/>
</dbReference>
<proteinExistence type="predicted"/>